<feature type="transmembrane region" description="Helical" evidence="10">
    <location>
        <begin position="12"/>
        <end position="36"/>
    </location>
</feature>
<dbReference type="GO" id="GO:0009252">
    <property type="term" value="P:peptidoglycan biosynthetic process"/>
    <property type="evidence" value="ECO:0007669"/>
    <property type="project" value="UniProtKB-KW"/>
</dbReference>
<dbReference type="AlphaFoldDB" id="A0A4R7RKG1"/>
<keyword evidence="5" id="KW-0573">Peptidoglycan synthesis</keyword>
<feature type="transmembrane region" description="Helical" evidence="10">
    <location>
        <begin position="105"/>
        <end position="124"/>
    </location>
</feature>
<evidence type="ECO:0000256" key="10">
    <source>
        <dbReference type="SAM" id="Phobius"/>
    </source>
</evidence>
<feature type="transmembrane region" description="Helical" evidence="10">
    <location>
        <begin position="42"/>
        <end position="65"/>
    </location>
</feature>
<dbReference type="GO" id="GO:0005886">
    <property type="term" value="C:plasma membrane"/>
    <property type="evidence" value="ECO:0007669"/>
    <property type="project" value="UniProtKB-SubCell"/>
</dbReference>
<evidence type="ECO:0000313" key="11">
    <source>
        <dbReference type="EMBL" id="TDU64631.1"/>
    </source>
</evidence>
<comment type="subcellular location">
    <subcellularLocation>
        <location evidence="1">Cell membrane</location>
        <topology evidence="1">Multi-pass membrane protein</topology>
    </subcellularLocation>
</comment>
<protein>
    <submittedName>
        <fullName evidence="11">O-antigen/teichoic acid export membrane protein</fullName>
    </submittedName>
</protein>
<feature type="transmembrane region" description="Helical" evidence="10">
    <location>
        <begin position="321"/>
        <end position="337"/>
    </location>
</feature>
<dbReference type="GO" id="GO:0008360">
    <property type="term" value="P:regulation of cell shape"/>
    <property type="evidence" value="ECO:0007669"/>
    <property type="project" value="UniProtKB-KW"/>
</dbReference>
<organism evidence="11 12">
    <name type="scientific">Prosthecobacter fusiformis</name>
    <dbReference type="NCBI Taxonomy" id="48464"/>
    <lineage>
        <taxon>Bacteria</taxon>
        <taxon>Pseudomonadati</taxon>
        <taxon>Verrucomicrobiota</taxon>
        <taxon>Verrucomicrobiia</taxon>
        <taxon>Verrucomicrobiales</taxon>
        <taxon>Verrucomicrobiaceae</taxon>
        <taxon>Prosthecobacter</taxon>
    </lineage>
</organism>
<keyword evidence="4" id="KW-0133">Cell shape</keyword>
<comment type="similarity">
    <text evidence="9">Belongs to the MurJ/MviN family.</text>
</comment>
<dbReference type="PANTHER" id="PTHR30250:SF26">
    <property type="entry name" value="PSMA PROTEIN"/>
    <property type="match status" value="1"/>
</dbReference>
<dbReference type="InterPro" id="IPR004268">
    <property type="entry name" value="MurJ"/>
</dbReference>
<proteinExistence type="inferred from homology"/>
<gene>
    <name evidence="11" type="ORF">EI77_04082</name>
</gene>
<sequence>MSLTRRIFFGSAASWFSRGTSIFLGLILLPILFRALPKEELGIWLLLGQSWATLGILDLGFGVTLTRQIAFAKGKSGSDPECDLNETSLQEIADLVMTGQRIYRYLSVISFVIAFGLGALYLNSLTLEHVPVQRVWIAWGILCLSFSINTLATPWACLLQGVGYVGWDAIIVSFVNTLTLIGQIAVALLGGGLVSLAVVAVAGAFTQRLAIYTFAFKKRPELLKMQGMWKHNQFKLMVPLASRAWLTASGAAMILYTDQFIIASFQGTAELPVYRASWILVHNLTVLAVTFAMASGVFISHLWQDKNYTQVHRILERNTRIGWLIMLTTTAVLVFGGEELFTLWLGPGNFVGYGVLMVFVLTETLETQSYVIASTSRATGDEAFAFSSLAAGVIKITSSVYLAHQFGLLGIALGTTIALLLTNHWYIPKRGLERLNYSKKSYLAKVVLPCIAVFCALSGLLSLMKLWTHVNSPMIHLCLVLVISGVCFIVALWFLVMEPMQRSSIISRIQTFHA</sequence>
<feature type="transmembrane region" description="Helical" evidence="10">
    <location>
        <begin position="474"/>
        <end position="496"/>
    </location>
</feature>
<evidence type="ECO:0000256" key="1">
    <source>
        <dbReference type="ARBA" id="ARBA00004651"/>
    </source>
</evidence>
<evidence type="ECO:0000256" key="5">
    <source>
        <dbReference type="ARBA" id="ARBA00022984"/>
    </source>
</evidence>
<evidence type="ECO:0000256" key="2">
    <source>
        <dbReference type="ARBA" id="ARBA00022475"/>
    </source>
</evidence>
<evidence type="ECO:0000256" key="9">
    <source>
        <dbReference type="ARBA" id="ARBA00061532"/>
    </source>
</evidence>
<evidence type="ECO:0000256" key="7">
    <source>
        <dbReference type="ARBA" id="ARBA00023136"/>
    </source>
</evidence>
<evidence type="ECO:0000256" key="3">
    <source>
        <dbReference type="ARBA" id="ARBA00022692"/>
    </source>
</evidence>
<evidence type="ECO:0000313" key="12">
    <source>
        <dbReference type="Proteomes" id="UP000295662"/>
    </source>
</evidence>
<feature type="transmembrane region" description="Helical" evidence="10">
    <location>
        <begin position="192"/>
        <end position="215"/>
    </location>
</feature>
<feature type="transmembrane region" description="Helical" evidence="10">
    <location>
        <begin position="236"/>
        <end position="256"/>
    </location>
</feature>
<dbReference type="InterPro" id="IPR050833">
    <property type="entry name" value="Poly_Biosynth_Transport"/>
</dbReference>
<feature type="transmembrane region" description="Helical" evidence="10">
    <location>
        <begin position="408"/>
        <end position="426"/>
    </location>
</feature>
<keyword evidence="3 10" id="KW-0812">Transmembrane</keyword>
<dbReference type="Pfam" id="PF03023">
    <property type="entry name" value="MurJ"/>
    <property type="match status" value="1"/>
</dbReference>
<name>A0A4R7RKG1_9BACT</name>
<keyword evidence="12" id="KW-1185">Reference proteome</keyword>
<feature type="transmembrane region" description="Helical" evidence="10">
    <location>
        <begin position="383"/>
        <end position="402"/>
    </location>
</feature>
<keyword evidence="2" id="KW-1003">Cell membrane</keyword>
<comment type="caution">
    <text evidence="11">The sequence shown here is derived from an EMBL/GenBank/DDBJ whole genome shotgun (WGS) entry which is preliminary data.</text>
</comment>
<dbReference type="RefSeq" id="WP_133797064.1">
    <property type="nucleotide sequence ID" value="NZ_SOCA01000010.1"/>
</dbReference>
<dbReference type="PANTHER" id="PTHR30250">
    <property type="entry name" value="PST FAMILY PREDICTED COLANIC ACID TRANSPORTER"/>
    <property type="match status" value="1"/>
</dbReference>
<feature type="transmembrane region" description="Helical" evidence="10">
    <location>
        <begin position="136"/>
        <end position="158"/>
    </location>
</feature>
<dbReference type="OrthoDB" id="8435854at2"/>
<feature type="transmembrane region" description="Helical" evidence="10">
    <location>
        <begin position="165"/>
        <end position="186"/>
    </location>
</feature>
<evidence type="ECO:0000256" key="6">
    <source>
        <dbReference type="ARBA" id="ARBA00022989"/>
    </source>
</evidence>
<dbReference type="EMBL" id="SOCA01000010">
    <property type="protein sequence ID" value="TDU64631.1"/>
    <property type="molecule type" value="Genomic_DNA"/>
</dbReference>
<feature type="transmembrane region" description="Helical" evidence="10">
    <location>
        <begin position="343"/>
        <end position="362"/>
    </location>
</feature>
<dbReference type="Proteomes" id="UP000295662">
    <property type="component" value="Unassembled WGS sequence"/>
</dbReference>
<reference evidence="11 12" key="1">
    <citation type="submission" date="2019-03" db="EMBL/GenBank/DDBJ databases">
        <title>Genomic Encyclopedia of Archaeal and Bacterial Type Strains, Phase II (KMG-II): from individual species to whole genera.</title>
        <authorList>
            <person name="Goeker M."/>
        </authorList>
    </citation>
    <scope>NUCLEOTIDE SEQUENCE [LARGE SCALE GENOMIC DNA]</scope>
    <source>
        <strain evidence="11 12">ATCC 25309</strain>
    </source>
</reference>
<feature type="transmembrane region" description="Helical" evidence="10">
    <location>
        <begin position="276"/>
        <end position="300"/>
    </location>
</feature>
<accession>A0A4R7RKG1</accession>
<comment type="function">
    <text evidence="8">Involved in peptidoglycan biosynthesis. Transports lipid-linked peptidoglycan precursors from the inner to the outer leaflet of the cytoplasmic membrane.</text>
</comment>
<evidence type="ECO:0000256" key="8">
    <source>
        <dbReference type="ARBA" id="ARBA00060041"/>
    </source>
</evidence>
<keyword evidence="7 10" id="KW-0472">Membrane</keyword>
<feature type="transmembrane region" description="Helical" evidence="10">
    <location>
        <begin position="446"/>
        <end position="468"/>
    </location>
</feature>
<keyword evidence="6 10" id="KW-1133">Transmembrane helix</keyword>
<evidence type="ECO:0000256" key="4">
    <source>
        <dbReference type="ARBA" id="ARBA00022960"/>
    </source>
</evidence>